<dbReference type="EMBL" id="JBHTGP010000018">
    <property type="protein sequence ID" value="MFD0690479.1"/>
    <property type="molecule type" value="Genomic_DNA"/>
</dbReference>
<evidence type="ECO:0000259" key="7">
    <source>
        <dbReference type="PROSITE" id="PS51012"/>
    </source>
</evidence>
<gene>
    <name evidence="8" type="ORF">ACFQZM_38745</name>
</gene>
<keyword evidence="3 6" id="KW-1133">Transmembrane helix</keyword>
<dbReference type="Pfam" id="PF01061">
    <property type="entry name" value="ABC2_membrane"/>
    <property type="match status" value="1"/>
</dbReference>
<keyword evidence="9" id="KW-1185">Reference proteome</keyword>
<protein>
    <recommendedName>
        <fullName evidence="6">Transport permease protein</fullName>
    </recommendedName>
</protein>
<dbReference type="RefSeq" id="WP_131763347.1">
    <property type="nucleotide sequence ID" value="NZ_CAACUY010000323.1"/>
</dbReference>
<dbReference type="InterPro" id="IPR051784">
    <property type="entry name" value="Nod_factor_ABC_transporter"/>
</dbReference>
<dbReference type="InterPro" id="IPR000412">
    <property type="entry name" value="ABC_2_transport"/>
</dbReference>
<keyword evidence="6" id="KW-0813">Transport</keyword>
<keyword evidence="2 6" id="KW-0812">Transmembrane</keyword>
<dbReference type="PANTHER" id="PTHR43229">
    <property type="entry name" value="NODULATION PROTEIN J"/>
    <property type="match status" value="1"/>
</dbReference>
<feature type="transmembrane region" description="Helical" evidence="6">
    <location>
        <begin position="247"/>
        <end position="265"/>
    </location>
</feature>
<keyword evidence="4 6" id="KW-0472">Membrane</keyword>
<dbReference type="PROSITE" id="PS51012">
    <property type="entry name" value="ABC_TM2"/>
    <property type="match status" value="1"/>
</dbReference>
<evidence type="ECO:0000256" key="3">
    <source>
        <dbReference type="ARBA" id="ARBA00022989"/>
    </source>
</evidence>
<comment type="subcellular location">
    <subcellularLocation>
        <location evidence="6">Cell membrane</location>
        <topology evidence="6">Multi-pass membrane protein</topology>
    </subcellularLocation>
    <subcellularLocation>
        <location evidence="1">Membrane</location>
        <topology evidence="1">Multi-pass membrane protein</topology>
    </subcellularLocation>
</comment>
<accession>A0ABW2XWH6</accession>
<feature type="transmembrane region" description="Helical" evidence="6">
    <location>
        <begin position="187"/>
        <end position="207"/>
    </location>
</feature>
<feature type="transmembrane region" description="Helical" evidence="6">
    <location>
        <begin position="125"/>
        <end position="153"/>
    </location>
</feature>
<keyword evidence="6" id="KW-1003">Cell membrane</keyword>
<dbReference type="PANTHER" id="PTHR43229:SF2">
    <property type="entry name" value="NODULATION PROTEIN J"/>
    <property type="match status" value="1"/>
</dbReference>
<evidence type="ECO:0000256" key="4">
    <source>
        <dbReference type="ARBA" id="ARBA00023136"/>
    </source>
</evidence>
<evidence type="ECO:0000256" key="5">
    <source>
        <dbReference type="ARBA" id="ARBA00023251"/>
    </source>
</evidence>
<dbReference type="InterPro" id="IPR047817">
    <property type="entry name" value="ABC2_TM_bact-type"/>
</dbReference>
<organism evidence="8 9">
    <name type="scientific">Actinomadura fibrosa</name>
    <dbReference type="NCBI Taxonomy" id="111802"/>
    <lineage>
        <taxon>Bacteria</taxon>
        <taxon>Bacillati</taxon>
        <taxon>Actinomycetota</taxon>
        <taxon>Actinomycetes</taxon>
        <taxon>Streptosporangiales</taxon>
        <taxon>Thermomonosporaceae</taxon>
        <taxon>Actinomadura</taxon>
    </lineage>
</organism>
<name>A0ABW2XWH6_9ACTN</name>
<proteinExistence type="inferred from homology"/>
<reference evidence="9" key="1">
    <citation type="journal article" date="2019" name="Int. J. Syst. Evol. Microbiol.">
        <title>The Global Catalogue of Microorganisms (GCM) 10K type strain sequencing project: providing services to taxonomists for standard genome sequencing and annotation.</title>
        <authorList>
            <consortium name="The Broad Institute Genomics Platform"/>
            <consortium name="The Broad Institute Genome Sequencing Center for Infectious Disease"/>
            <person name="Wu L."/>
            <person name="Ma J."/>
        </authorList>
    </citation>
    <scope>NUCLEOTIDE SEQUENCE [LARGE SCALE GENOMIC DNA]</scope>
    <source>
        <strain evidence="9">JCM 9371</strain>
    </source>
</reference>
<evidence type="ECO:0000313" key="9">
    <source>
        <dbReference type="Proteomes" id="UP001597063"/>
    </source>
</evidence>
<evidence type="ECO:0000256" key="1">
    <source>
        <dbReference type="ARBA" id="ARBA00004141"/>
    </source>
</evidence>
<dbReference type="PIRSF" id="PIRSF006648">
    <property type="entry name" value="DrrB"/>
    <property type="match status" value="1"/>
</dbReference>
<evidence type="ECO:0000256" key="6">
    <source>
        <dbReference type="RuleBase" id="RU361157"/>
    </source>
</evidence>
<dbReference type="InterPro" id="IPR013525">
    <property type="entry name" value="ABC2_TM"/>
</dbReference>
<comment type="caution">
    <text evidence="8">The sequence shown here is derived from an EMBL/GenBank/DDBJ whole genome shotgun (WGS) entry which is preliminary data.</text>
</comment>
<feature type="transmembrane region" description="Helical" evidence="6">
    <location>
        <begin position="159"/>
        <end position="180"/>
    </location>
</feature>
<feature type="transmembrane region" description="Helical" evidence="6">
    <location>
        <begin position="50"/>
        <end position="70"/>
    </location>
</feature>
<evidence type="ECO:0000256" key="2">
    <source>
        <dbReference type="ARBA" id="ARBA00022692"/>
    </source>
</evidence>
<dbReference type="Proteomes" id="UP001597063">
    <property type="component" value="Unassembled WGS sequence"/>
</dbReference>
<feature type="domain" description="ABC transmembrane type-2" evidence="7">
    <location>
        <begin position="48"/>
        <end position="268"/>
    </location>
</feature>
<sequence>MTTAPGAPGAAPAAAPLDLAPAPGAVPLPRMILAQTAYELRTLLRNGEQLLLTLVIPVVLLTLFSTTSLLDLGSGRRVDFLAPGVLALAVMSTAFTGQAIGTGFERRYGVLKRLGATPLPRVGLIAAKTLTVVAVEVLQAAVISAVALALGWHPHGDPLSVLVLLLLGTAAFSGFGLLMAGTLRAEATLAAANLVYILLLAVGGVVFPLDKFPGGVRSALELLPISALADGLRDVLRDGAAFPGGPLLVLAVWAVAGLALAARFFRWE</sequence>
<feature type="transmembrane region" description="Helical" evidence="6">
    <location>
        <begin position="82"/>
        <end position="104"/>
    </location>
</feature>
<evidence type="ECO:0000313" key="8">
    <source>
        <dbReference type="EMBL" id="MFD0690479.1"/>
    </source>
</evidence>
<keyword evidence="5" id="KW-0046">Antibiotic resistance</keyword>
<comment type="similarity">
    <text evidence="6">Belongs to the ABC-2 integral membrane protein family.</text>
</comment>